<dbReference type="GO" id="GO:0008270">
    <property type="term" value="F:zinc ion binding"/>
    <property type="evidence" value="ECO:0007669"/>
    <property type="project" value="UniProtKB-KW"/>
</dbReference>
<feature type="region of interest" description="Disordered" evidence="2">
    <location>
        <begin position="1"/>
        <end position="105"/>
    </location>
</feature>
<dbReference type="SMART" id="SM00343">
    <property type="entry name" value="ZnF_C2HC"/>
    <property type="match status" value="1"/>
</dbReference>
<feature type="compositionally biased region" description="Acidic residues" evidence="2">
    <location>
        <begin position="175"/>
        <end position="186"/>
    </location>
</feature>
<name>A0A4U0VCJ9_9PEZI</name>
<dbReference type="PROSITE" id="PS50158">
    <property type="entry name" value="ZF_CCHC"/>
    <property type="match status" value="1"/>
</dbReference>
<feature type="compositionally biased region" description="Basic and acidic residues" evidence="2">
    <location>
        <begin position="72"/>
        <end position="90"/>
    </location>
</feature>
<feature type="compositionally biased region" description="Low complexity" evidence="2">
    <location>
        <begin position="24"/>
        <end position="34"/>
    </location>
</feature>
<feature type="compositionally biased region" description="Basic and acidic residues" evidence="2">
    <location>
        <begin position="197"/>
        <end position="229"/>
    </location>
</feature>
<feature type="domain" description="CCHC-type" evidence="3">
    <location>
        <begin position="254"/>
        <end position="269"/>
    </location>
</feature>
<feature type="compositionally biased region" description="Polar residues" evidence="2">
    <location>
        <begin position="45"/>
        <end position="60"/>
    </location>
</feature>
<dbReference type="InterPro" id="IPR001878">
    <property type="entry name" value="Znf_CCHC"/>
</dbReference>
<dbReference type="OrthoDB" id="427960at2759"/>
<dbReference type="STRING" id="329885.A0A4U0VCJ9"/>
<evidence type="ECO:0000256" key="1">
    <source>
        <dbReference type="PROSITE-ProRule" id="PRU00047"/>
    </source>
</evidence>
<accession>A0A4U0VCJ9</accession>
<dbReference type="Proteomes" id="UP000310066">
    <property type="component" value="Unassembled WGS sequence"/>
</dbReference>
<feature type="region of interest" description="Disordered" evidence="2">
    <location>
        <begin position="122"/>
        <end position="282"/>
    </location>
</feature>
<protein>
    <recommendedName>
        <fullName evidence="3">CCHC-type domain-containing protein</fullName>
    </recommendedName>
</protein>
<feature type="compositionally biased region" description="Basic and acidic residues" evidence="2">
    <location>
        <begin position="124"/>
        <end position="147"/>
    </location>
</feature>
<dbReference type="EMBL" id="NAJP01000008">
    <property type="protein sequence ID" value="TKA46513.1"/>
    <property type="molecule type" value="Genomic_DNA"/>
</dbReference>
<dbReference type="GO" id="GO:0003676">
    <property type="term" value="F:nucleic acid binding"/>
    <property type="evidence" value="ECO:0007669"/>
    <property type="project" value="InterPro"/>
</dbReference>
<gene>
    <name evidence="4" type="ORF">B0A54_02345</name>
</gene>
<feature type="compositionally biased region" description="Low complexity" evidence="2">
    <location>
        <begin position="162"/>
        <end position="174"/>
    </location>
</feature>
<dbReference type="SUPFAM" id="SSF57756">
    <property type="entry name" value="Retrovirus zinc finger-like domains"/>
    <property type="match status" value="1"/>
</dbReference>
<dbReference type="Pfam" id="PF00098">
    <property type="entry name" value="zf-CCHC"/>
    <property type="match status" value="1"/>
</dbReference>
<keyword evidence="1" id="KW-0479">Metal-binding</keyword>
<organism evidence="4 5">
    <name type="scientific">Friedmanniomyces endolithicus</name>
    <dbReference type="NCBI Taxonomy" id="329885"/>
    <lineage>
        <taxon>Eukaryota</taxon>
        <taxon>Fungi</taxon>
        <taxon>Dikarya</taxon>
        <taxon>Ascomycota</taxon>
        <taxon>Pezizomycotina</taxon>
        <taxon>Dothideomycetes</taxon>
        <taxon>Dothideomycetidae</taxon>
        <taxon>Mycosphaerellales</taxon>
        <taxon>Teratosphaeriaceae</taxon>
        <taxon>Friedmanniomyces</taxon>
    </lineage>
</organism>
<reference evidence="4 5" key="1">
    <citation type="submission" date="2017-03" db="EMBL/GenBank/DDBJ databases">
        <title>Genomes of endolithic fungi from Antarctica.</title>
        <authorList>
            <person name="Coleine C."/>
            <person name="Masonjones S."/>
            <person name="Stajich J.E."/>
        </authorList>
    </citation>
    <scope>NUCLEOTIDE SEQUENCE [LARGE SCALE GENOMIC DNA]</scope>
    <source>
        <strain evidence="4 5">CCFEE 5311</strain>
    </source>
</reference>
<sequence length="282" mass="31216">MAQPGKQPKAMSSRLLTMKFMQRASASPSSAPSTPSEPPSKKQRMSNGSYNRPSPSTPRTDAQVLQEALASAERKRSEALDREAADRGETKWYLSVKQPQTPAQESPLQIMSAGYSMLDSTGIARERSSDEEGIELPRPDFTGRRSFGDFGKVVKRKRDADGTSSASDTDASGSDNEDEDEDDSDDPTGAKAFIAQSRKDASDRLRAERKAKKHDDKAEALRLADERRQKQVNLNGVTSISKPRSNGNAQHMTCFKCGQEGHMKNECPQRGRQPVDRRNRER</sequence>
<keyword evidence="1" id="KW-0863">Zinc-finger</keyword>
<evidence type="ECO:0000259" key="3">
    <source>
        <dbReference type="PROSITE" id="PS50158"/>
    </source>
</evidence>
<comment type="caution">
    <text evidence="4">The sequence shown here is derived from an EMBL/GenBank/DDBJ whole genome shotgun (WGS) entry which is preliminary data.</text>
</comment>
<keyword evidence="1" id="KW-0862">Zinc</keyword>
<dbReference type="AlphaFoldDB" id="A0A4U0VCJ9"/>
<feature type="compositionally biased region" description="Polar residues" evidence="2">
    <location>
        <begin position="231"/>
        <end position="251"/>
    </location>
</feature>
<dbReference type="InterPro" id="IPR036875">
    <property type="entry name" value="Znf_CCHC_sf"/>
</dbReference>
<evidence type="ECO:0000313" key="5">
    <source>
        <dbReference type="Proteomes" id="UP000310066"/>
    </source>
</evidence>
<evidence type="ECO:0000256" key="2">
    <source>
        <dbReference type="SAM" id="MobiDB-lite"/>
    </source>
</evidence>
<evidence type="ECO:0000313" key="4">
    <source>
        <dbReference type="EMBL" id="TKA46513.1"/>
    </source>
</evidence>
<proteinExistence type="predicted"/>
<dbReference type="Gene3D" id="4.10.60.10">
    <property type="entry name" value="Zinc finger, CCHC-type"/>
    <property type="match status" value="1"/>
</dbReference>
<feature type="compositionally biased region" description="Basic and acidic residues" evidence="2">
    <location>
        <begin position="259"/>
        <end position="282"/>
    </location>
</feature>